<keyword evidence="9" id="KW-1133">Transmembrane helix</keyword>
<dbReference type="PANTHER" id="PTHR43065:SF10">
    <property type="entry name" value="PEROXIDE STRESS-ACTIVATED HISTIDINE KINASE MAK3"/>
    <property type="match status" value="1"/>
</dbReference>
<dbReference type="AlphaFoldDB" id="A0A0S8FXY4"/>
<dbReference type="PROSITE" id="PS50109">
    <property type="entry name" value="HIS_KIN"/>
    <property type="match status" value="1"/>
</dbReference>
<evidence type="ECO:0000256" key="4">
    <source>
        <dbReference type="ARBA" id="ARBA00022679"/>
    </source>
</evidence>
<keyword evidence="4" id="KW-0808">Transferase</keyword>
<dbReference type="Pfam" id="PF00512">
    <property type="entry name" value="HisKA"/>
    <property type="match status" value="1"/>
</dbReference>
<keyword evidence="5" id="KW-0547">Nucleotide-binding</keyword>
<dbReference type="InterPro" id="IPR004358">
    <property type="entry name" value="Sig_transdc_His_kin-like_C"/>
</dbReference>
<dbReference type="InterPro" id="IPR003661">
    <property type="entry name" value="HisK_dim/P_dom"/>
</dbReference>
<gene>
    <name evidence="11" type="ORF">AMJ83_02410</name>
</gene>
<dbReference type="SMART" id="SM00387">
    <property type="entry name" value="HATPase_c"/>
    <property type="match status" value="1"/>
</dbReference>
<keyword evidence="3" id="KW-0597">Phosphoprotein</keyword>
<dbReference type="EC" id="2.7.13.3" evidence="2"/>
<organism evidence="11 12">
    <name type="scientific">candidate division WOR_3 bacterium SM23_42</name>
    <dbReference type="NCBI Taxonomy" id="1703779"/>
    <lineage>
        <taxon>Bacteria</taxon>
        <taxon>Bacteria division WOR-3</taxon>
    </lineage>
</organism>
<feature type="transmembrane region" description="Helical" evidence="9">
    <location>
        <begin position="162"/>
        <end position="181"/>
    </location>
</feature>
<evidence type="ECO:0000259" key="10">
    <source>
        <dbReference type="PROSITE" id="PS50109"/>
    </source>
</evidence>
<dbReference type="SUPFAM" id="SSF47384">
    <property type="entry name" value="Homodimeric domain of signal transducing histidine kinase"/>
    <property type="match status" value="1"/>
</dbReference>
<dbReference type="STRING" id="1703779.AMJ83_02410"/>
<sequence length="430" mass="48959">MKLWGSYPRDIAAISTIFIVLILFLAVFNLYISFQFRNEFINYDRNNIRAIANTCRGYLSQPHDPSELNSLLRNLSQSFNLAHLVITDTLMNRVYDSWMHFNVPVQLTGVDHMSRFGELPGPQEIVQRDNDFLYMTQEPALYIYVSLLPAYSVAFGDIFRWHIIYITVSLVFAGFLGFFLLRNLFLPMRYVTNLAQDFGIEMKKEDFVSATFGEVYNKLKLREQMLVEFSSYIAHEFRNSLGAIIGLARLVEKGKRPGKDIVKECRNMEELIARILEYSRPLKLNLSKVDLNRAINDALKRISLPKKIEVEKKTLSDLSSVNGDYELLTVAIVNLLKNAKEAIKGKGKIEIETGETNGCVYLSVRDNGVGMATEEIEMVFNPFFSRKAEGMGLGLAYVKKVVEEHNGRVEVTSKKGSGSTFTLKLPAHNK</sequence>
<dbReference type="PRINTS" id="PR00344">
    <property type="entry name" value="BCTRLSENSOR"/>
</dbReference>
<evidence type="ECO:0000313" key="11">
    <source>
        <dbReference type="EMBL" id="KPK64572.1"/>
    </source>
</evidence>
<dbReference type="Pfam" id="PF02518">
    <property type="entry name" value="HATPase_c"/>
    <property type="match status" value="1"/>
</dbReference>
<keyword evidence="8" id="KW-0902">Two-component regulatory system</keyword>
<dbReference type="InterPro" id="IPR005467">
    <property type="entry name" value="His_kinase_dom"/>
</dbReference>
<dbReference type="InterPro" id="IPR036890">
    <property type="entry name" value="HATPase_C_sf"/>
</dbReference>
<name>A0A0S8FXY4_UNCW3</name>
<evidence type="ECO:0000256" key="8">
    <source>
        <dbReference type="ARBA" id="ARBA00023012"/>
    </source>
</evidence>
<evidence type="ECO:0000256" key="6">
    <source>
        <dbReference type="ARBA" id="ARBA00022777"/>
    </source>
</evidence>
<dbReference type="GO" id="GO:0005524">
    <property type="term" value="F:ATP binding"/>
    <property type="evidence" value="ECO:0007669"/>
    <property type="project" value="UniProtKB-KW"/>
</dbReference>
<comment type="catalytic activity">
    <reaction evidence="1">
        <text>ATP + protein L-histidine = ADP + protein N-phospho-L-histidine.</text>
        <dbReference type="EC" id="2.7.13.3"/>
    </reaction>
</comment>
<evidence type="ECO:0000256" key="3">
    <source>
        <dbReference type="ARBA" id="ARBA00022553"/>
    </source>
</evidence>
<reference evidence="11 12" key="1">
    <citation type="journal article" date="2015" name="Microbiome">
        <title>Genomic resolution of linkages in carbon, nitrogen, and sulfur cycling among widespread estuary sediment bacteria.</title>
        <authorList>
            <person name="Baker B.J."/>
            <person name="Lazar C.S."/>
            <person name="Teske A.P."/>
            <person name="Dick G.J."/>
        </authorList>
    </citation>
    <scope>NUCLEOTIDE SEQUENCE [LARGE SCALE GENOMIC DNA]</scope>
    <source>
        <strain evidence="11">SM23_42</strain>
    </source>
</reference>
<feature type="domain" description="Histidine kinase" evidence="10">
    <location>
        <begin position="232"/>
        <end position="429"/>
    </location>
</feature>
<keyword evidence="6" id="KW-0418">Kinase</keyword>
<protein>
    <recommendedName>
        <fullName evidence="2">histidine kinase</fullName>
        <ecNumber evidence="2">2.7.13.3</ecNumber>
    </recommendedName>
</protein>
<keyword evidence="9" id="KW-0472">Membrane</keyword>
<feature type="transmembrane region" description="Helical" evidence="9">
    <location>
        <begin position="140"/>
        <end position="156"/>
    </location>
</feature>
<keyword evidence="7" id="KW-0067">ATP-binding</keyword>
<keyword evidence="9" id="KW-0812">Transmembrane</keyword>
<evidence type="ECO:0000256" key="1">
    <source>
        <dbReference type="ARBA" id="ARBA00000085"/>
    </source>
</evidence>
<dbReference type="EMBL" id="LJUJ01000002">
    <property type="protein sequence ID" value="KPK64572.1"/>
    <property type="molecule type" value="Genomic_DNA"/>
</dbReference>
<feature type="transmembrane region" description="Helical" evidence="9">
    <location>
        <begin position="12"/>
        <end position="32"/>
    </location>
</feature>
<accession>A0A0S8FXY4</accession>
<dbReference type="CDD" id="cd00082">
    <property type="entry name" value="HisKA"/>
    <property type="match status" value="1"/>
</dbReference>
<dbReference type="GO" id="GO:0000155">
    <property type="term" value="F:phosphorelay sensor kinase activity"/>
    <property type="evidence" value="ECO:0007669"/>
    <property type="project" value="InterPro"/>
</dbReference>
<proteinExistence type="predicted"/>
<dbReference type="SMART" id="SM00388">
    <property type="entry name" value="HisKA"/>
    <property type="match status" value="1"/>
</dbReference>
<dbReference type="Gene3D" id="3.30.565.10">
    <property type="entry name" value="Histidine kinase-like ATPase, C-terminal domain"/>
    <property type="match status" value="1"/>
</dbReference>
<dbReference type="InterPro" id="IPR036097">
    <property type="entry name" value="HisK_dim/P_sf"/>
</dbReference>
<dbReference type="SUPFAM" id="SSF55874">
    <property type="entry name" value="ATPase domain of HSP90 chaperone/DNA topoisomerase II/histidine kinase"/>
    <property type="match status" value="1"/>
</dbReference>
<dbReference type="InterPro" id="IPR003594">
    <property type="entry name" value="HATPase_dom"/>
</dbReference>
<evidence type="ECO:0000256" key="2">
    <source>
        <dbReference type="ARBA" id="ARBA00012438"/>
    </source>
</evidence>
<evidence type="ECO:0000256" key="7">
    <source>
        <dbReference type="ARBA" id="ARBA00022840"/>
    </source>
</evidence>
<dbReference type="Gene3D" id="1.10.287.130">
    <property type="match status" value="1"/>
</dbReference>
<evidence type="ECO:0000256" key="5">
    <source>
        <dbReference type="ARBA" id="ARBA00022741"/>
    </source>
</evidence>
<dbReference type="Proteomes" id="UP000051373">
    <property type="component" value="Unassembled WGS sequence"/>
</dbReference>
<evidence type="ECO:0000256" key="9">
    <source>
        <dbReference type="SAM" id="Phobius"/>
    </source>
</evidence>
<evidence type="ECO:0000313" key="12">
    <source>
        <dbReference type="Proteomes" id="UP000051373"/>
    </source>
</evidence>
<comment type="caution">
    <text evidence="11">The sequence shown here is derived from an EMBL/GenBank/DDBJ whole genome shotgun (WGS) entry which is preliminary data.</text>
</comment>
<dbReference type="PANTHER" id="PTHR43065">
    <property type="entry name" value="SENSOR HISTIDINE KINASE"/>
    <property type="match status" value="1"/>
</dbReference>